<dbReference type="InterPro" id="IPR015943">
    <property type="entry name" value="WD40/YVTN_repeat-like_dom_sf"/>
</dbReference>
<sequence length="1057" mass="119502">MAEAFEVAELAEEFDEQIQTEPKEPYMKYRLLEDGVTVLTSTDSITCLSAHEKFIAVGTELGRVHIMDHHGFPTENGVYSMHTSSVNHISIASGGDFMTSCGDDGKVIVYNLSDTNENQIFRLDHEIKSVAISPDYAQVQALVFGHSKPDSDDIAREDSAPCTLHFFSSQLNLISRGTFKRSKTGELATAEGLVRTIKWRGDFIVWADDMRVCVYDVRDHQHIAYIQFGDQAVALYKRMIPCHLTWCTDTCFLVGRGHCLRICQIFERYQATERRQSSKQSVGRTSSVHIPTGSDSPTGLASRYVELSYQVDLADCLVCGVSRHQTNLLALTVPRFSTTVESSEIPVELQVIEVDDVDMNQSGPHTYRINREQQTWMVQRRLHGFSSIFLETVPGENTHYIVTPKELICGEELTTDDKIDWLLSRGHFPRALELARTHPRQLAKHTMQSVGLLYVNYLIETEQFDLAAAICAQILSDRSSWEEQTYVFMRLGHLASLVPFLPTGEHTEFGQIKLSSGLYETVLTEFMDRDPAHFLSLLCRWKDLDLLDSFDGLLRTLVDRIERRISLSGISESNVLEPTLKNLWQALAVLYDKVGLSEKAIDILVQLHDPRVFEMFEGKPSGSLDRRLVEVLKERTECFMELDTTRTLAILLDNIAAVPVDHVVNQLEGNPELLYHVRGQYLDCVYNRYPKHVNPHIISLIQLYTMFNRDKLLPLLRSTDSYPLSEALAICEKAKLVQETVYLLTRVGRRHDALRLIMTQGGNLAPTGEDGTPPTFEERQSAAAAAAIAYCCEEDHVRSQYRYEHETGVQQSDLVYGVRLDDDPNETEQEDRDESSGELWQQVVLFAVDKPVFICALLQHASADGLDPRLLLRKISPDMSIPGLRNSLIKLMRNYRITTHVASELQKSLDNVVPTNKTATNPNRPHRRQLSLARVDHRLRLAGMLQKPLNVIRSLYSHTSGRVRVYDEPSESFPTETGVRQGCPLSPFLFNFVIDEIMRRTLDGFQNPGVQIVAGESLIDLEYADDIALIFEDQGEAQTPLNKLTTIIPSLGMRLAP</sequence>
<feature type="repeat" description="WD" evidence="1">
    <location>
        <begin position="79"/>
        <end position="120"/>
    </location>
</feature>
<evidence type="ECO:0000313" key="4">
    <source>
        <dbReference type="EMBL" id="KER33393.1"/>
    </source>
</evidence>
<dbReference type="SMART" id="SM00320">
    <property type="entry name" value="WD40"/>
    <property type="match status" value="3"/>
</dbReference>
<dbReference type="EMBL" id="KL596625">
    <property type="protein sequence ID" value="KER33393.1"/>
    <property type="molecule type" value="Genomic_DNA"/>
</dbReference>
<feature type="domain" description="Reverse transcriptase" evidence="2">
    <location>
        <begin position="947"/>
        <end position="1056"/>
    </location>
</feature>
<dbReference type="SUPFAM" id="SSF50978">
    <property type="entry name" value="WD40 repeat-like"/>
    <property type="match status" value="1"/>
</dbReference>
<dbReference type="Pfam" id="PF23556">
    <property type="entry name" value="TPR_Vps41"/>
    <property type="match status" value="1"/>
</dbReference>
<gene>
    <name evidence="4" type="ORF">T265_12615</name>
</gene>
<dbReference type="Pfam" id="PF23411">
    <property type="entry name" value="Beta-prop_Vps41"/>
    <property type="match status" value="1"/>
</dbReference>
<dbReference type="InterPro" id="IPR001680">
    <property type="entry name" value="WD40_rpt"/>
</dbReference>
<dbReference type="GO" id="GO:0034058">
    <property type="term" value="P:endosomal vesicle fusion"/>
    <property type="evidence" value="ECO:0007669"/>
    <property type="project" value="TreeGrafter"/>
</dbReference>
<dbReference type="KEGG" id="ovi:T265_12615"/>
<dbReference type="InterPro" id="IPR043502">
    <property type="entry name" value="DNA/RNA_pol_sf"/>
</dbReference>
<evidence type="ECO:0000259" key="2">
    <source>
        <dbReference type="Pfam" id="PF00078"/>
    </source>
</evidence>
<dbReference type="InterPro" id="IPR057780">
    <property type="entry name" value="Beta-prop_Vps41"/>
</dbReference>
<keyword evidence="5" id="KW-1185">Reference proteome</keyword>
<dbReference type="GeneID" id="20326783"/>
<dbReference type="GO" id="GO:0016236">
    <property type="term" value="P:macroautophagy"/>
    <property type="evidence" value="ECO:0007669"/>
    <property type="project" value="TreeGrafter"/>
</dbReference>
<evidence type="ECO:0000313" key="5">
    <source>
        <dbReference type="Proteomes" id="UP000054324"/>
    </source>
</evidence>
<name>A0A075A0Y9_OPIVI</name>
<accession>A0A075A0Y9</accession>
<dbReference type="GO" id="GO:0005770">
    <property type="term" value="C:late endosome"/>
    <property type="evidence" value="ECO:0007669"/>
    <property type="project" value="TreeGrafter"/>
</dbReference>
<dbReference type="PANTHER" id="PTHR12616:SF1">
    <property type="entry name" value="VACUOLAR PROTEIN SORTING-ASSOCIATED PROTEIN 41 HOMOLOG"/>
    <property type="match status" value="1"/>
</dbReference>
<proteinExistence type="predicted"/>
<dbReference type="Pfam" id="PF00078">
    <property type="entry name" value="RVT_1"/>
    <property type="match status" value="1"/>
</dbReference>
<protein>
    <submittedName>
        <fullName evidence="4">Uncharacterized protein</fullName>
    </submittedName>
</protein>
<dbReference type="SUPFAM" id="SSF56672">
    <property type="entry name" value="DNA/RNA polymerases"/>
    <property type="match status" value="1"/>
</dbReference>
<dbReference type="CTD" id="20326783"/>
<dbReference type="InterPro" id="IPR000477">
    <property type="entry name" value="RT_dom"/>
</dbReference>
<dbReference type="Gene3D" id="2.130.10.10">
    <property type="entry name" value="YVTN repeat-like/Quinoprotein amine dehydrogenase"/>
    <property type="match status" value="1"/>
</dbReference>
<reference evidence="4 5" key="1">
    <citation type="submission" date="2013-11" db="EMBL/GenBank/DDBJ databases">
        <title>Opisthorchis viverrini - life in the bile duct.</title>
        <authorList>
            <person name="Young N.D."/>
            <person name="Nagarajan N."/>
            <person name="Lin S.J."/>
            <person name="Korhonen P.K."/>
            <person name="Jex A.R."/>
            <person name="Hall R.S."/>
            <person name="Safavi-Hemami H."/>
            <person name="Kaewkong W."/>
            <person name="Bertrand D."/>
            <person name="Gao S."/>
            <person name="Seet Q."/>
            <person name="Wongkham S."/>
            <person name="Teh B.T."/>
            <person name="Wongkham C."/>
            <person name="Intapan P.M."/>
            <person name="Maleewong W."/>
            <person name="Yang X."/>
            <person name="Hu M."/>
            <person name="Wang Z."/>
            <person name="Hofmann A."/>
            <person name="Sternberg P.W."/>
            <person name="Tan P."/>
            <person name="Wang J."/>
            <person name="Gasser R.B."/>
        </authorList>
    </citation>
    <scope>NUCLEOTIDE SEQUENCE [LARGE SCALE GENOMIC DNA]</scope>
</reference>
<dbReference type="GO" id="GO:0009267">
    <property type="term" value="P:cellular response to starvation"/>
    <property type="evidence" value="ECO:0007669"/>
    <property type="project" value="TreeGrafter"/>
</dbReference>
<dbReference type="RefSeq" id="XP_009162888.1">
    <property type="nucleotide sequence ID" value="XM_009164624.1"/>
</dbReference>
<dbReference type="InterPro" id="IPR036322">
    <property type="entry name" value="WD40_repeat_dom_sf"/>
</dbReference>
<feature type="domain" description="Vps41 beta-propeller" evidence="3">
    <location>
        <begin position="27"/>
        <end position="412"/>
    </location>
</feature>
<dbReference type="OrthoDB" id="244107at2759"/>
<dbReference type="Proteomes" id="UP000054324">
    <property type="component" value="Unassembled WGS sequence"/>
</dbReference>
<dbReference type="STRING" id="6198.A0A075A0Y9"/>
<dbReference type="GO" id="GO:0006623">
    <property type="term" value="P:protein targeting to vacuole"/>
    <property type="evidence" value="ECO:0007669"/>
    <property type="project" value="InterPro"/>
</dbReference>
<evidence type="ECO:0000256" key="1">
    <source>
        <dbReference type="PROSITE-ProRule" id="PRU00221"/>
    </source>
</evidence>
<dbReference type="PROSITE" id="PS50082">
    <property type="entry name" value="WD_REPEATS_2"/>
    <property type="match status" value="1"/>
</dbReference>
<dbReference type="PANTHER" id="PTHR12616">
    <property type="entry name" value="VACUOLAR PROTEIN SORTING VPS41"/>
    <property type="match status" value="1"/>
</dbReference>
<dbReference type="InterPro" id="IPR045111">
    <property type="entry name" value="Vps41/Vps8"/>
</dbReference>
<dbReference type="GO" id="GO:0030897">
    <property type="term" value="C:HOPS complex"/>
    <property type="evidence" value="ECO:0007669"/>
    <property type="project" value="TreeGrafter"/>
</dbReference>
<evidence type="ECO:0000259" key="3">
    <source>
        <dbReference type="Pfam" id="PF23411"/>
    </source>
</evidence>
<keyword evidence="1" id="KW-0853">WD repeat</keyword>
<dbReference type="AlphaFoldDB" id="A0A075A0Y9"/>
<organism evidence="4 5">
    <name type="scientific">Opisthorchis viverrini</name>
    <name type="common">Southeast Asian liver fluke</name>
    <dbReference type="NCBI Taxonomy" id="6198"/>
    <lineage>
        <taxon>Eukaryota</taxon>
        <taxon>Metazoa</taxon>
        <taxon>Spiralia</taxon>
        <taxon>Lophotrochozoa</taxon>
        <taxon>Platyhelminthes</taxon>
        <taxon>Trematoda</taxon>
        <taxon>Digenea</taxon>
        <taxon>Opisthorchiida</taxon>
        <taxon>Opisthorchiata</taxon>
        <taxon>Opisthorchiidae</taxon>
        <taxon>Opisthorchis</taxon>
    </lineage>
</organism>